<proteinExistence type="predicted"/>
<comment type="caution">
    <text evidence="2">The sequence shown here is derived from an EMBL/GenBank/DDBJ whole genome shotgun (WGS) entry which is preliminary data.</text>
</comment>
<gene>
    <name evidence="2" type="ORF">D7W81_17435</name>
</gene>
<dbReference type="GO" id="GO:0008168">
    <property type="term" value="F:methyltransferase activity"/>
    <property type="evidence" value="ECO:0007669"/>
    <property type="project" value="UniProtKB-KW"/>
</dbReference>
<dbReference type="InterPro" id="IPR029063">
    <property type="entry name" value="SAM-dependent_MTases_sf"/>
</dbReference>
<feature type="non-terminal residue" evidence="2">
    <location>
        <position position="1"/>
    </location>
</feature>
<evidence type="ECO:0000259" key="1">
    <source>
        <dbReference type="Pfam" id="PF08241"/>
    </source>
</evidence>
<keyword evidence="2" id="KW-0489">Methyltransferase</keyword>
<protein>
    <submittedName>
        <fullName evidence="2">Methyltransferase domain-containing protein</fullName>
    </submittedName>
</protein>
<dbReference type="AlphaFoldDB" id="A0A3A8QA47"/>
<name>A0A3A8QA47_9BACT</name>
<accession>A0A3A8QA47</accession>
<sequence>LLLTPPPPPPEEDSWRFDALGCVRSRDDVTMSSLPRARYRSALEIGGAIGLLTEKLQARCDALLSLESSESAQARAIHRCRHLPHVRFDRMSVPERYPEGTFDLTLLSESGAYWSLPELALAQQRILEHLEPGGHLVLVHWTGQTRDMSLNGHEVHDAFRRLTPKLLRHLRGEMEGTWRLDVFERL</sequence>
<dbReference type="InterPro" id="IPR013216">
    <property type="entry name" value="Methyltransf_11"/>
</dbReference>
<dbReference type="Proteomes" id="UP000267003">
    <property type="component" value="Unassembled WGS sequence"/>
</dbReference>
<keyword evidence="3" id="KW-1185">Reference proteome</keyword>
<reference evidence="3" key="1">
    <citation type="submission" date="2018-09" db="EMBL/GenBank/DDBJ databases">
        <authorList>
            <person name="Livingstone P.G."/>
            <person name="Whitworth D.E."/>
        </authorList>
    </citation>
    <scope>NUCLEOTIDE SEQUENCE [LARGE SCALE GENOMIC DNA]</scope>
    <source>
        <strain evidence="3">AB050A</strain>
    </source>
</reference>
<evidence type="ECO:0000313" key="3">
    <source>
        <dbReference type="Proteomes" id="UP000267003"/>
    </source>
</evidence>
<evidence type="ECO:0000313" key="2">
    <source>
        <dbReference type="EMBL" id="RKH65058.1"/>
    </source>
</evidence>
<feature type="domain" description="Methyltransferase type 11" evidence="1">
    <location>
        <begin position="43"/>
        <end position="138"/>
    </location>
</feature>
<dbReference type="CDD" id="cd02440">
    <property type="entry name" value="AdoMet_MTases"/>
    <property type="match status" value="1"/>
</dbReference>
<dbReference type="OrthoDB" id="116799at2"/>
<dbReference type="SUPFAM" id="SSF53335">
    <property type="entry name" value="S-adenosyl-L-methionine-dependent methyltransferases"/>
    <property type="match status" value="1"/>
</dbReference>
<dbReference type="EMBL" id="RAWK01000097">
    <property type="protein sequence ID" value="RKH65058.1"/>
    <property type="molecule type" value="Genomic_DNA"/>
</dbReference>
<dbReference type="GO" id="GO:0032259">
    <property type="term" value="P:methylation"/>
    <property type="evidence" value="ECO:0007669"/>
    <property type="project" value="UniProtKB-KW"/>
</dbReference>
<organism evidence="2 3">
    <name type="scientific">Corallococcus aberystwythensis</name>
    <dbReference type="NCBI Taxonomy" id="2316722"/>
    <lineage>
        <taxon>Bacteria</taxon>
        <taxon>Pseudomonadati</taxon>
        <taxon>Myxococcota</taxon>
        <taxon>Myxococcia</taxon>
        <taxon>Myxococcales</taxon>
        <taxon>Cystobacterineae</taxon>
        <taxon>Myxococcaceae</taxon>
        <taxon>Corallococcus</taxon>
    </lineage>
</organism>
<dbReference type="RefSeq" id="WP_120556525.1">
    <property type="nucleotide sequence ID" value="NZ_RAWK01000097.1"/>
</dbReference>
<dbReference type="Pfam" id="PF08241">
    <property type="entry name" value="Methyltransf_11"/>
    <property type="match status" value="1"/>
</dbReference>
<dbReference type="Gene3D" id="3.40.50.150">
    <property type="entry name" value="Vaccinia Virus protein VP39"/>
    <property type="match status" value="1"/>
</dbReference>
<keyword evidence="2" id="KW-0808">Transferase</keyword>